<name>A0ABX0GVU1_9ACTN</name>
<accession>A0ABX0GVU1</accession>
<keyword evidence="3" id="KW-1185">Reference proteome</keyword>
<dbReference type="SUPFAM" id="SSF51735">
    <property type="entry name" value="NAD(P)-binding Rossmann-fold domains"/>
    <property type="match status" value="1"/>
</dbReference>
<gene>
    <name evidence="2" type="ORF">G9H71_14815</name>
</gene>
<dbReference type="InterPro" id="IPR001509">
    <property type="entry name" value="Epimerase_deHydtase"/>
</dbReference>
<evidence type="ECO:0000259" key="1">
    <source>
        <dbReference type="Pfam" id="PF01370"/>
    </source>
</evidence>
<dbReference type="InterPro" id="IPR051783">
    <property type="entry name" value="NAD(P)-dependent_oxidoreduct"/>
</dbReference>
<dbReference type="InterPro" id="IPR036291">
    <property type="entry name" value="NAD(P)-bd_dom_sf"/>
</dbReference>
<dbReference type="Gene3D" id="3.40.50.720">
    <property type="entry name" value="NAD(P)-binding Rossmann-like Domain"/>
    <property type="match status" value="1"/>
</dbReference>
<evidence type="ECO:0000313" key="2">
    <source>
        <dbReference type="EMBL" id="NHC15058.1"/>
    </source>
</evidence>
<sequence length="311" mass="33168">MTLHVVLGSGPVGRTVAAELLRAGADVRIVDRRGEEAVPGAEPCAADLRDPDAAARAVSGADVVYHAVNVAYELQVEVMPQVQRAVLAGVAAAGARLVVMDTLYPYGPTGGAPMTESTPWNATSRKGRMRAELDAAYLEAHAAGRAQVSLGRAADFFGPGVLVSSLGGFFFPAALSGGTALAFGDLDLPHSYSYIKDVARGLVLLGAHPEHAGRVWHLPTAPALSTREVHGLVRELTGRAFDVEALDPLRPWGALDEVFVREYEELFYQYLEPQIMDSSAFEAAFGVSPTPLRTALQETVEWYARQPVPAH</sequence>
<comment type="caution">
    <text evidence="2">The sequence shown here is derived from an EMBL/GenBank/DDBJ whole genome shotgun (WGS) entry which is preliminary data.</text>
</comment>
<organism evidence="2 3">
    <name type="scientific">Motilibacter deserti</name>
    <dbReference type="NCBI Taxonomy" id="2714956"/>
    <lineage>
        <taxon>Bacteria</taxon>
        <taxon>Bacillati</taxon>
        <taxon>Actinomycetota</taxon>
        <taxon>Actinomycetes</taxon>
        <taxon>Motilibacterales</taxon>
        <taxon>Motilibacteraceae</taxon>
        <taxon>Motilibacter</taxon>
    </lineage>
</organism>
<dbReference type="PANTHER" id="PTHR48079:SF6">
    <property type="entry name" value="NAD(P)-BINDING DOMAIN-CONTAINING PROTEIN-RELATED"/>
    <property type="match status" value="1"/>
</dbReference>
<evidence type="ECO:0000313" key="3">
    <source>
        <dbReference type="Proteomes" id="UP000800981"/>
    </source>
</evidence>
<dbReference type="EMBL" id="JAANNP010000015">
    <property type="protein sequence ID" value="NHC15058.1"/>
    <property type="molecule type" value="Genomic_DNA"/>
</dbReference>
<reference evidence="2 3" key="1">
    <citation type="submission" date="2020-03" db="EMBL/GenBank/DDBJ databases">
        <title>Two novel Motilibacter sp.</title>
        <authorList>
            <person name="Liu S."/>
        </authorList>
    </citation>
    <scope>NUCLEOTIDE SEQUENCE [LARGE SCALE GENOMIC DNA]</scope>
    <source>
        <strain evidence="2 3">E257</strain>
    </source>
</reference>
<dbReference type="Pfam" id="PF01370">
    <property type="entry name" value="Epimerase"/>
    <property type="match status" value="1"/>
</dbReference>
<proteinExistence type="predicted"/>
<dbReference type="Proteomes" id="UP000800981">
    <property type="component" value="Unassembled WGS sequence"/>
</dbReference>
<feature type="domain" description="NAD-dependent epimerase/dehydratase" evidence="1">
    <location>
        <begin position="8"/>
        <end position="212"/>
    </location>
</feature>
<dbReference type="PANTHER" id="PTHR48079">
    <property type="entry name" value="PROTEIN YEEZ"/>
    <property type="match status" value="1"/>
</dbReference>
<dbReference type="RefSeq" id="WP_166283173.1">
    <property type="nucleotide sequence ID" value="NZ_JAANNP010000015.1"/>
</dbReference>
<protein>
    <submittedName>
        <fullName evidence="2">NAD-dependent epimerase/dehydratase family protein</fullName>
    </submittedName>
</protein>